<evidence type="ECO:0000256" key="3">
    <source>
        <dbReference type="HAMAP-Rule" id="MF_01217"/>
    </source>
</evidence>
<evidence type="ECO:0000313" key="6">
    <source>
        <dbReference type="Proteomes" id="UP000010808"/>
    </source>
</evidence>
<dbReference type="InterPro" id="IPR003231">
    <property type="entry name" value="ACP"/>
</dbReference>
<keyword evidence="3" id="KW-0444">Lipid biosynthesis</keyword>
<protein>
    <recommendedName>
        <fullName evidence="3">Acyl carrier protein</fullName>
        <shortName evidence="3">ACP</shortName>
    </recommendedName>
</protein>
<dbReference type="SUPFAM" id="SSF47336">
    <property type="entry name" value="ACP-like"/>
    <property type="match status" value="1"/>
</dbReference>
<feature type="domain" description="Carrier" evidence="4">
    <location>
        <begin position="4"/>
        <end position="80"/>
    </location>
</feature>
<comment type="similarity">
    <text evidence="3">Belongs to the acyl carrier protein (ACP) family.</text>
</comment>
<accession>L0R9K1</accession>
<reference evidence="5 6" key="1">
    <citation type="submission" date="2012-10" db="EMBL/GenBank/DDBJ databases">
        <authorList>
            <person name="Genoscope - CEA"/>
        </authorList>
    </citation>
    <scope>NUCLEOTIDE SEQUENCE [LARGE SCALE GENOMIC DNA]</scope>
    <source>
        <strain evidence="6">AM13 / DSM 14728</strain>
    </source>
</reference>
<dbReference type="PATRIC" id="fig|1121451.3.peg.1405"/>
<comment type="pathway">
    <text evidence="3">Lipid metabolism; fatty acid biosynthesis.</text>
</comment>
<dbReference type="GO" id="GO:0000036">
    <property type="term" value="F:acyl carrier activity"/>
    <property type="evidence" value="ECO:0007669"/>
    <property type="project" value="UniProtKB-UniRule"/>
</dbReference>
<keyword evidence="3" id="KW-0443">Lipid metabolism</keyword>
<keyword evidence="3" id="KW-0963">Cytoplasm</keyword>
<dbReference type="Proteomes" id="UP000010808">
    <property type="component" value="Chromosome"/>
</dbReference>
<keyword evidence="3" id="KW-0276">Fatty acid metabolism</keyword>
<comment type="PTM">
    <text evidence="3">4'-phosphopantetheine is transferred from CoA to a specific serine of apo-ACP by AcpS. This modification is essential for activity because fatty acids are bound in thioester linkage to the sulfhydryl of the prosthetic group.</text>
</comment>
<proteinExistence type="inferred from homology"/>
<dbReference type="EMBL" id="FO203522">
    <property type="protein sequence ID" value="CCO23433.1"/>
    <property type="molecule type" value="Genomic_DNA"/>
</dbReference>
<organism evidence="5 6">
    <name type="scientific">Maridesulfovibrio hydrothermalis AM13 = DSM 14728</name>
    <dbReference type="NCBI Taxonomy" id="1121451"/>
    <lineage>
        <taxon>Bacteria</taxon>
        <taxon>Pseudomonadati</taxon>
        <taxon>Thermodesulfobacteriota</taxon>
        <taxon>Desulfovibrionia</taxon>
        <taxon>Desulfovibrionales</taxon>
        <taxon>Desulfovibrionaceae</taxon>
        <taxon>Maridesulfovibrio</taxon>
    </lineage>
</organism>
<dbReference type="InterPro" id="IPR009081">
    <property type="entry name" value="PP-bd_ACP"/>
</dbReference>
<gene>
    <name evidence="3 5" type="primary">acpP</name>
    <name evidence="5" type="ORF">DESAM_21152</name>
</gene>
<dbReference type="AlphaFoldDB" id="L0R9K1"/>
<dbReference type="eggNOG" id="COG0236">
    <property type="taxonomic scope" value="Bacteria"/>
</dbReference>
<comment type="function">
    <text evidence="3">Carrier of the growing fatty acid chain in fatty acid biosynthesis.</text>
</comment>
<dbReference type="GO" id="GO:0005737">
    <property type="term" value="C:cytoplasm"/>
    <property type="evidence" value="ECO:0007669"/>
    <property type="project" value="UniProtKB-SubCell"/>
</dbReference>
<keyword evidence="2 3" id="KW-0597">Phosphoprotein</keyword>
<sequence length="84" mass="9695">MTDQKIIKRINAALAEEFELEIDELVPEAMFKEDLDLDSLDAVDMVIVLEQEFNIKIKKDETFKSIRSLGDLHAFILAKKDEAR</sequence>
<evidence type="ECO:0000313" key="5">
    <source>
        <dbReference type="EMBL" id="CCO23433.1"/>
    </source>
</evidence>
<dbReference type="KEGG" id="dhy:DESAM_21152"/>
<dbReference type="HOGENOM" id="CLU_108696_5_4_7"/>
<keyword evidence="6" id="KW-1185">Reference proteome</keyword>
<evidence type="ECO:0000259" key="4">
    <source>
        <dbReference type="PROSITE" id="PS50075"/>
    </source>
</evidence>
<dbReference type="OrthoDB" id="3392378at2"/>
<dbReference type="InterPro" id="IPR036736">
    <property type="entry name" value="ACP-like_sf"/>
</dbReference>
<dbReference type="PROSITE" id="PS50075">
    <property type="entry name" value="CARRIER"/>
    <property type="match status" value="1"/>
</dbReference>
<feature type="modified residue" description="O-(pantetheine 4'-phosphoryl)serine" evidence="3">
    <location>
        <position position="39"/>
    </location>
</feature>
<dbReference type="UniPathway" id="UPA00094"/>
<dbReference type="Pfam" id="PF00550">
    <property type="entry name" value="PP-binding"/>
    <property type="match status" value="1"/>
</dbReference>
<dbReference type="RefSeq" id="WP_015336037.1">
    <property type="nucleotide sequence ID" value="NC_020055.1"/>
</dbReference>
<dbReference type="Gene3D" id="1.10.1200.10">
    <property type="entry name" value="ACP-like"/>
    <property type="match status" value="1"/>
</dbReference>
<keyword evidence="1 3" id="KW-0596">Phosphopantetheine</keyword>
<keyword evidence="3" id="KW-0275">Fatty acid biosynthesis</keyword>
<evidence type="ECO:0000256" key="1">
    <source>
        <dbReference type="ARBA" id="ARBA00022450"/>
    </source>
</evidence>
<dbReference type="HAMAP" id="MF_01217">
    <property type="entry name" value="Acyl_carrier"/>
    <property type="match status" value="1"/>
</dbReference>
<comment type="subcellular location">
    <subcellularLocation>
        <location evidence="3">Cytoplasm</location>
    </subcellularLocation>
</comment>
<evidence type="ECO:0000256" key="2">
    <source>
        <dbReference type="ARBA" id="ARBA00022553"/>
    </source>
</evidence>
<name>L0R9K1_9BACT</name>
<dbReference type="STRING" id="1121451.DESAM_21152"/>